<dbReference type="InterPro" id="IPR005646">
    <property type="entry name" value="FapA"/>
</dbReference>
<evidence type="ECO:0000313" key="5">
    <source>
        <dbReference type="Proteomes" id="UP000427769"/>
    </source>
</evidence>
<feature type="coiled-coil region" evidence="1">
    <location>
        <begin position="691"/>
        <end position="725"/>
    </location>
</feature>
<dbReference type="OrthoDB" id="5501565at2"/>
<evidence type="ECO:0000256" key="2">
    <source>
        <dbReference type="SAM" id="MobiDB-lite"/>
    </source>
</evidence>
<protein>
    <recommendedName>
        <fullName evidence="3">PAS domain-containing protein</fullName>
    </recommendedName>
</protein>
<feature type="region of interest" description="Disordered" evidence="2">
    <location>
        <begin position="270"/>
        <end position="290"/>
    </location>
</feature>
<dbReference type="Proteomes" id="UP000427769">
    <property type="component" value="Chromosome"/>
</dbReference>
<dbReference type="InterPro" id="IPR013767">
    <property type="entry name" value="PAS_fold"/>
</dbReference>
<dbReference type="SUPFAM" id="SSF55785">
    <property type="entry name" value="PYP-like sensor domain (PAS domain)"/>
    <property type="match status" value="1"/>
</dbReference>
<evidence type="ECO:0000259" key="3">
    <source>
        <dbReference type="PROSITE" id="PS50112"/>
    </source>
</evidence>
<dbReference type="InterPro" id="IPR046865">
    <property type="entry name" value="FapA_b_solenoid"/>
</dbReference>
<dbReference type="EMBL" id="AP021875">
    <property type="protein sequence ID" value="BBO77544.1"/>
    <property type="molecule type" value="Genomic_DNA"/>
</dbReference>
<dbReference type="Pfam" id="PF20250">
    <property type="entry name" value="FapA_N"/>
    <property type="match status" value="1"/>
</dbReference>
<dbReference type="Pfam" id="PF00989">
    <property type="entry name" value="PAS"/>
    <property type="match status" value="1"/>
</dbReference>
<dbReference type="Pfam" id="PF03961">
    <property type="entry name" value="FapA"/>
    <property type="match status" value="1"/>
</dbReference>
<organism evidence="4 5">
    <name type="scientific">Desulfosarcina widdelii</name>
    <dbReference type="NCBI Taxonomy" id="947919"/>
    <lineage>
        <taxon>Bacteria</taxon>
        <taxon>Pseudomonadati</taxon>
        <taxon>Thermodesulfobacteriota</taxon>
        <taxon>Desulfobacteria</taxon>
        <taxon>Desulfobacterales</taxon>
        <taxon>Desulfosarcinaceae</taxon>
        <taxon>Desulfosarcina</taxon>
    </lineage>
</organism>
<feature type="coiled-coil region" evidence="1">
    <location>
        <begin position="623"/>
        <end position="664"/>
    </location>
</feature>
<dbReference type="GO" id="GO:0006355">
    <property type="term" value="P:regulation of DNA-templated transcription"/>
    <property type="evidence" value="ECO:0007669"/>
    <property type="project" value="InterPro"/>
</dbReference>
<proteinExistence type="predicted"/>
<evidence type="ECO:0000256" key="1">
    <source>
        <dbReference type="SAM" id="Coils"/>
    </source>
</evidence>
<sequence>MKTSEDIDRLKEKIKTLEDALEKGHRSKPFKTIFSGKPSDRSDCGVSISLLSKLINSSVDGIIAADKTGRLLIFNDAASDIFGHGVEEALSALNIRDLYLEGGAYEVMAKLRSDGYGGSGKLADYLVNVVNKDGTLVPVRMNASIVFEKEIEIATIGYLRDLRSCLDAGDGLLSSLLPCEDSDSDVSLSAYLSKLGRQLHLYDQQFCVGAIKNELVTVAQVKQALRKQSEIMDKTKVHVPIGRIMIQLGIMTEAQRDAIINMYRMETRRQASHRQSQADSPSSVNSSDEQDIEEIVTLKVSDDRLEATVRIDAKNANSIVLKELLAFIEAQGIGFGLIAESEIQAFLNSGTIPSRDFAIARGTPPVSEKPPEVRFYFSTTPLGVGTTREDGSIDWKNRGRLPQARPGEVLAEITPSRPGTSGMDVFGNEIVPPTEKSALPKCGKGVALSEEGDQYMARINGMVFFSDNKLSLVEALVVEGDVGLETGHIDFDGHVEVGGSIHKGYRVNCKSLRVDDIHEAEITVAGDMVVTGGIYESTVKCKGSLQVPQIRKSQIRVGGDLVVQKEIMESTIESSGRCLIEDGTIIFSRISARDGVVAGNLGRKGSKPSILFVGIDQRAKRQIRYTKNNLELQKKELDLLSREVEDLEETLQSMDIEKTELSKTLSLHVDRIEAMENQLGMLESGSRESDAHKIRRVIDNLNSEKERIEAHFQSIENDMEKLSSRVFQKHEEIENGKKEIILLEESLAELIAHKATHQQGAVVKVSGSVYSGTTVTGPHASLTIGDDLASLVIHGTKQIDADGNERFVMQMQGLE</sequence>
<dbReference type="PANTHER" id="PTHR38032">
    <property type="entry name" value="POLYMERASE-RELATED"/>
    <property type="match status" value="1"/>
</dbReference>
<feature type="compositionally biased region" description="Polar residues" evidence="2">
    <location>
        <begin position="273"/>
        <end position="287"/>
    </location>
</feature>
<dbReference type="InterPro" id="IPR035965">
    <property type="entry name" value="PAS-like_dom_sf"/>
</dbReference>
<dbReference type="InterPro" id="IPR000014">
    <property type="entry name" value="PAS"/>
</dbReference>
<dbReference type="PROSITE" id="PS50112">
    <property type="entry name" value="PAS"/>
    <property type="match status" value="1"/>
</dbReference>
<dbReference type="KEGG" id="dwd:DSCW_49610"/>
<keyword evidence="5" id="KW-1185">Reference proteome</keyword>
<dbReference type="RefSeq" id="WP_155306273.1">
    <property type="nucleotide sequence ID" value="NZ_AP021875.1"/>
</dbReference>
<accession>A0A5K7ZGS7</accession>
<dbReference type="SMART" id="SM00091">
    <property type="entry name" value="PAS"/>
    <property type="match status" value="1"/>
</dbReference>
<gene>
    <name evidence="4" type="ORF">DSCW_49610</name>
</gene>
<dbReference type="AlphaFoldDB" id="A0A5K7ZGS7"/>
<dbReference type="Gene3D" id="3.30.450.20">
    <property type="entry name" value="PAS domain"/>
    <property type="match status" value="1"/>
</dbReference>
<feature type="domain" description="PAS" evidence="3">
    <location>
        <begin position="47"/>
        <end position="99"/>
    </location>
</feature>
<dbReference type="PANTHER" id="PTHR38032:SF1">
    <property type="entry name" value="RNA-BINDING PROTEIN KHPB N-TERMINAL DOMAIN-CONTAINING PROTEIN"/>
    <property type="match status" value="1"/>
</dbReference>
<keyword evidence="1" id="KW-0175">Coiled coil</keyword>
<dbReference type="CDD" id="cd00130">
    <property type="entry name" value="PAS"/>
    <property type="match status" value="1"/>
</dbReference>
<dbReference type="NCBIfam" id="TIGR00229">
    <property type="entry name" value="sensory_box"/>
    <property type="match status" value="1"/>
</dbReference>
<evidence type="ECO:0000313" key="4">
    <source>
        <dbReference type="EMBL" id="BBO77544.1"/>
    </source>
</evidence>
<dbReference type="Gene3D" id="1.10.287.1490">
    <property type="match status" value="1"/>
</dbReference>
<dbReference type="InterPro" id="IPR046866">
    <property type="entry name" value="FapA_N"/>
</dbReference>
<reference evidence="4 5" key="1">
    <citation type="submission" date="2019-11" db="EMBL/GenBank/DDBJ databases">
        <title>Comparative genomics of hydrocarbon-degrading Desulfosarcina strains.</title>
        <authorList>
            <person name="Watanabe M."/>
            <person name="Kojima H."/>
            <person name="Fukui M."/>
        </authorList>
    </citation>
    <scope>NUCLEOTIDE SEQUENCE [LARGE SCALE GENOMIC DNA]</scope>
    <source>
        <strain evidence="4 5">PP31</strain>
    </source>
</reference>
<name>A0A5K7ZGS7_9BACT</name>